<dbReference type="OrthoDB" id="160982at2"/>
<evidence type="ECO:0000313" key="2">
    <source>
        <dbReference type="Proteomes" id="UP000231932"/>
    </source>
</evidence>
<keyword evidence="2" id="KW-1185">Reference proteome</keyword>
<evidence type="ECO:0000313" key="1">
    <source>
        <dbReference type="EMBL" id="ATY86084.1"/>
    </source>
</evidence>
<protein>
    <recommendedName>
        <fullName evidence="3">DUF4194 domain-containing protein</fullName>
    </recommendedName>
</protein>
<dbReference type="Pfam" id="PF13835">
    <property type="entry name" value="DUF4194"/>
    <property type="match status" value="1"/>
</dbReference>
<reference evidence="2" key="1">
    <citation type="submission" date="2017-11" db="EMBL/GenBank/DDBJ databases">
        <title>Complete Genome Sequence of Kyrpidia sp. Strain EA-1, a thermophilic, hydrogen-oxidizing Bacterium, isolated from the Azores.</title>
        <authorList>
            <person name="Reiner J.E."/>
            <person name="Lapp C.J."/>
            <person name="Bunk B."/>
            <person name="Gescher J."/>
        </authorList>
    </citation>
    <scope>NUCLEOTIDE SEQUENCE [LARGE SCALE GENOMIC DNA]</scope>
    <source>
        <strain evidence="2">EA-1</strain>
    </source>
</reference>
<sequence length="202" mass="24285">MWQPDVSEQEQERLRSLINRLIAVNFLVKEKEREAYLLVRRHREWLERFFRFLGWDLVVDERHECVFVHAPDAGLRRRLNREQTIGFLVLRLIYEEKRRSLSLSATPVTTVYEIRSKYETFRLPWLNRTQLDQLVQLCTRYQLLEVLDDNIRSDECRLRLYHTWMYVVDTRELSVIGDKIERFAGATEGGFLDEMDETSAAD</sequence>
<proteinExistence type="predicted"/>
<organism evidence="1 2">
    <name type="scientific">Kyrpidia spormannii</name>
    <dbReference type="NCBI Taxonomy" id="2055160"/>
    <lineage>
        <taxon>Bacteria</taxon>
        <taxon>Bacillati</taxon>
        <taxon>Bacillota</taxon>
        <taxon>Bacilli</taxon>
        <taxon>Bacillales</taxon>
        <taxon>Alicyclobacillaceae</taxon>
        <taxon>Kyrpidia</taxon>
    </lineage>
</organism>
<dbReference type="Proteomes" id="UP000231932">
    <property type="component" value="Chromosome"/>
</dbReference>
<dbReference type="EMBL" id="CP024955">
    <property type="protein sequence ID" value="ATY86084.1"/>
    <property type="molecule type" value="Genomic_DNA"/>
</dbReference>
<dbReference type="AlphaFoldDB" id="A0A2K8N9U1"/>
<dbReference type="KEGG" id="kyr:CVV65_15065"/>
<accession>A0A2K8N9U1</accession>
<dbReference type="InterPro" id="IPR025449">
    <property type="entry name" value="JetB"/>
</dbReference>
<gene>
    <name evidence="1" type="ORF">CVV65_15065</name>
</gene>
<name>A0A2K8N9U1_9BACL</name>
<evidence type="ECO:0008006" key="3">
    <source>
        <dbReference type="Google" id="ProtNLM"/>
    </source>
</evidence>
<dbReference type="RefSeq" id="WP_100668834.1">
    <property type="nucleotide sequence ID" value="NZ_CP024955.1"/>
</dbReference>